<reference evidence="2 3" key="1">
    <citation type="journal article" date="2015" name="Int. J. Syst. Evol. Microbiol.">
        <title>Amycolatopsis rhabdoformis sp. nov., an actinomycete isolated from a tropical forest soil.</title>
        <authorList>
            <person name="Souza W.R."/>
            <person name="Silva R.E."/>
            <person name="Goodfellow M."/>
            <person name="Busarakam K."/>
            <person name="Figueiro F.S."/>
            <person name="Ferreira D."/>
            <person name="Rodrigues-Filho E."/>
            <person name="Moraes L.A.B."/>
            <person name="Zucchi T.D."/>
        </authorList>
    </citation>
    <scope>NUCLEOTIDE SEQUENCE [LARGE SCALE GENOMIC DNA]</scope>
    <source>
        <strain evidence="2 3">NCIMB 14900</strain>
    </source>
</reference>
<evidence type="ECO:0000313" key="3">
    <source>
        <dbReference type="Proteomes" id="UP001330812"/>
    </source>
</evidence>
<dbReference type="PANTHER" id="PTHR46696:SF6">
    <property type="entry name" value="P450, PUTATIVE (EUROFUNG)-RELATED"/>
    <property type="match status" value="1"/>
</dbReference>
<gene>
    <name evidence="2" type="ORF">VSH64_22085</name>
</gene>
<comment type="similarity">
    <text evidence="1">Belongs to the cytochrome P450 family.</text>
</comment>
<name>A0ABZ1ILI8_9PSEU</name>
<dbReference type="InterPro" id="IPR036396">
    <property type="entry name" value="Cyt_P450_sf"/>
</dbReference>
<dbReference type="EMBL" id="CP142149">
    <property type="protein sequence ID" value="WSE34736.1"/>
    <property type="molecule type" value="Genomic_DNA"/>
</dbReference>
<protein>
    <submittedName>
        <fullName evidence="2">Cytochrome P450</fullName>
    </submittedName>
</protein>
<proteinExistence type="inferred from homology"/>
<dbReference type="Gene3D" id="1.10.630.10">
    <property type="entry name" value="Cytochrome P450"/>
    <property type="match status" value="1"/>
</dbReference>
<sequence>MTTTESDAVLDHLDASRPADEVRAAHAEMRERCPVVHSPRHGGFDFVGRYADVRGALTEPATFSSADGVFIPPSGLPRVPALEWDEPEHSKWRAMLEAPLTPASVRAFEPTLAEIVNLLIDGFAGRGHADLVAEFAAPLPAIVIGRMVGLDQRAAVEAAHTADALFESIATPAFDERMAEFVAFTETQLTERRREPREDFLTALAQRQVAGVPIDDAGAAGLLVAYLLGGHHSTSSGVAGLLRHVLVEPGLREEIEDNERIVPRVVEESLRLTTPLQLFARTTTCPVDVGGEPVPAGRRVMLNLAAANRDPREFEDPEQFVPQRKRNRHVAFGAGAHVCQGQHLARAEMRIALRELLSRLPDLRVDGEIEQSGLKGGKLMTVSALPVAFTPER</sequence>
<keyword evidence="3" id="KW-1185">Reference proteome</keyword>
<evidence type="ECO:0000256" key="1">
    <source>
        <dbReference type="ARBA" id="ARBA00010617"/>
    </source>
</evidence>
<organism evidence="2 3">
    <name type="scientific">Amycolatopsis rhabdoformis</name>
    <dbReference type="NCBI Taxonomy" id="1448059"/>
    <lineage>
        <taxon>Bacteria</taxon>
        <taxon>Bacillati</taxon>
        <taxon>Actinomycetota</taxon>
        <taxon>Actinomycetes</taxon>
        <taxon>Pseudonocardiales</taxon>
        <taxon>Pseudonocardiaceae</taxon>
        <taxon>Amycolatopsis</taxon>
    </lineage>
</organism>
<dbReference type="Pfam" id="PF00067">
    <property type="entry name" value="p450"/>
    <property type="match status" value="1"/>
</dbReference>
<dbReference type="RefSeq" id="WP_326837544.1">
    <property type="nucleotide sequence ID" value="NZ_CP142149.1"/>
</dbReference>
<dbReference type="Proteomes" id="UP001330812">
    <property type="component" value="Chromosome"/>
</dbReference>
<dbReference type="InterPro" id="IPR001128">
    <property type="entry name" value="Cyt_P450"/>
</dbReference>
<accession>A0ABZ1ILI8</accession>
<dbReference type="PANTHER" id="PTHR46696">
    <property type="entry name" value="P450, PUTATIVE (EUROFUNG)-RELATED"/>
    <property type="match status" value="1"/>
</dbReference>
<evidence type="ECO:0000313" key="2">
    <source>
        <dbReference type="EMBL" id="WSE34736.1"/>
    </source>
</evidence>
<dbReference type="InterPro" id="IPR002397">
    <property type="entry name" value="Cyt_P450_B"/>
</dbReference>
<dbReference type="PRINTS" id="PR00359">
    <property type="entry name" value="BP450"/>
</dbReference>
<dbReference type="SUPFAM" id="SSF48264">
    <property type="entry name" value="Cytochrome P450"/>
    <property type="match status" value="1"/>
</dbReference>